<gene>
    <name evidence="15" type="ORF">PVAP13_4NG019200</name>
</gene>
<feature type="repeat" description="ANK" evidence="11">
    <location>
        <begin position="149"/>
        <end position="181"/>
    </location>
</feature>
<evidence type="ECO:0000259" key="14">
    <source>
        <dbReference type="PROSITE" id="PS50089"/>
    </source>
</evidence>
<dbReference type="PROSITE" id="PS50088">
    <property type="entry name" value="ANK_REPEAT"/>
    <property type="match status" value="5"/>
</dbReference>
<proteinExistence type="predicted"/>
<feature type="repeat" description="ANK" evidence="11">
    <location>
        <begin position="193"/>
        <end position="225"/>
    </location>
</feature>
<dbReference type="OrthoDB" id="539213at2759"/>
<comment type="pathway">
    <text evidence="2">Protein modification; protein ubiquitination.</text>
</comment>
<evidence type="ECO:0000313" key="16">
    <source>
        <dbReference type="Proteomes" id="UP000823388"/>
    </source>
</evidence>
<dbReference type="InterPro" id="IPR001841">
    <property type="entry name" value="Znf_RING"/>
</dbReference>
<keyword evidence="4" id="KW-0808">Transferase</keyword>
<evidence type="ECO:0000256" key="6">
    <source>
        <dbReference type="ARBA" id="ARBA00022737"/>
    </source>
</evidence>
<organism evidence="15 16">
    <name type="scientific">Panicum virgatum</name>
    <name type="common">Blackwell switchgrass</name>
    <dbReference type="NCBI Taxonomy" id="38727"/>
    <lineage>
        <taxon>Eukaryota</taxon>
        <taxon>Viridiplantae</taxon>
        <taxon>Streptophyta</taxon>
        <taxon>Embryophyta</taxon>
        <taxon>Tracheophyta</taxon>
        <taxon>Spermatophyta</taxon>
        <taxon>Magnoliopsida</taxon>
        <taxon>Liliopsida</taxon>
        <taxon>Poales</taxon>
        <taxon>Poaceae</taxon>
        <taxon>PACMAD clade</taxon>
        <taxon>Panicoideae</taxon>
        <taxon>Panicodae</taxon>
        <taxon>Paniceae</taxon>
        <taxon>Panicinae</taxon>
        <taxon>Panicum</taxon>
        <taxon>Panicum sect. Hiantes</taxon>
    </lineage>
</organism>
<dbReference type="Pfam" id="PF12796">
    <property type="entry name" value="Ank_2"/>
    <property type="match status" value="1"/>
</dbReference>
<dbReference type="PROSITE" id="PS00518">
    <property type="entry name" value="ZF_RING_1"/>
    <property type="match status" value="1"/>
</dbReference>
<dbReference type="InterPro" id="IPR056760">
    <property type="entry name" value="RING_XB3-like"/>
</dbReference>
<evidence type="ECO:0000256" key="2">
    <source>
        <dbReference type="ARBA" id="ARBA00004906"/>
    </source>
</evidence>
<keyword evidence="5" id="KW-0479">Metal-binding</keyword>
<comment type="catalytic activity">
    <reaction evidence="1">
        <text>S-ubiquitinyl-[E2 ubiquitin-conjugating enzyme]-L-cysteine + [acceptor protein]-L-lysine = [E2 ubiquitin-conjugating enzyme]-L-cysteine + N(6)-ubiquitinyl-[acceptor protein]-L-lysine.</text>
        <dbReference type="EC" id="2.3.2.27"/>
    </reaction>
</comment>
<dbReference type="SUPFAM" id="SSF57850">
    <property type="entry name" value="RING/U-box"/>
    <property type="match status" value="1"/>
</dbReference>
<dbReference type="PANTHER" id="PTHR24201:SF16">
    <property type="entry name" value="ANKYRIN-1-LIKE-RELATED"/>
    <property type="match status" value="1"/>
</dbReference>
<dbReference type="EMBL" id="CM029044">
    <property type="protein sequence ID" value="KAG2603922.1"/>
    <property type="molecule type" value="Genomic_DNA"/>
</dbReference>
<keyword evidence="9" id="KW-0862">Zinc</keyword>
<feature type="repeat" description="ANK" evidence="11">
    <location>
        <begin position="44"/>
        <end position="76"/>
    </location>
</feature>
<keyword evidence="16" id="KW-1185">Reference proteome</keyword>
<dbReference type="SUPFAM" id="SSF48403">
    <property type="entry name" value="Ankyrin repeat"/>
    <property type="match status" value="1"/>
</dbReference>
<feature type="domain" description="RING-type" evidence="14">
    <location>
        <begin position="298"/>
        <end position="347"/>
    </location>
</feature>
<feature type="region of interest" description="Disordered" evidence="13">
    <location>
        <begin position="366"/>
        <end position="419"/>
    </location>
</feature>
<evidence type="ECO:0000256" key="13">
    <source>
        <dbReference type="SAM" id="MobiDB-lite"/>
    </source>
</evidence>
<dbReference type="PROSITE" id="PS50089">
    <property type="entry name" value="ZF_RING_2"/>
    <property type="match status" value="1"/>
</dbReference>
<comment type="caution">
    <text evidence="15">The sequence shown here is derived from an EMBL/GenBank/DDBJ whole genome shotgun (WGS) entry which is preliminary data.</text>
</comment>
<dbReference type="InterPro" id="IPR002110">
    <property type="entry name" value="Ankyrin_rpt"/>
</dbReference>
<dbReference type="PROSITE" id="PS50297">
    <property type="entry name" value="ANK_REP_REGION"/>
    <property type="match status" value="4"/>
</dbReference>
<dbReference type="SMART" id="SM00248">
    <property type="entry name" value="ANK"/>
    <property type="match status" value="5"/>
</dbReference>
<dbReference type="PANTHER" id="PTHR24201">
    <property type="entry name" value="ANK_REP_REGION DOMAIN-CONTAINING PROTEIN"/>
    <property type="match status" value="1"/>
</dbReference>
<reference evidence="15" key="1">
    <citation type="submission" date="2020-05" db="EMBL/GenBank/DDBJ databases">
        <title>WGS assembly of Panicum virgatum.</title>
        <authorList>
            <person name="Lovell J.T."/>
            <person name="Jenkins J."/>
            <person name="Shu S."/>
            <person name="Juenger T.E."/>
            <person name="Schmutz J."/>
        </authorList>
    </citation>
    <scope>NUCLEOTIDE SEQUENCE</scope>
    <source>
        <strain evidence="15">AP13</strain>
    </source>
</reference>
<dbReference type="Gene3D" id="3.30.40.10">
    <property type="entry name" value="Zinc/RING finger domain, C3HC4 (zinc finger)"/>
    <property type="match status" value="1"/>
</dbReference>
<dbReference type="InterPro" id="IPR017907">
    <property type="entry name" value="Znf_RING_CS"/>
</dbReference>
<name>A0A8T0SWH8_PANVG</name>
<evidence type="ECO:0000256" key="5">
    <source>
        <dbReference type="ARBA" id="ARBA00022723"/>
    </source>
</evidence>
<dbReference type="Pfam" id="PF00023">
    <property type="entry name" value="Ank"/>
    <property type="match status" value="3"/>
</dbReference>
<keyword evidence="7 12" id="KW-0863">Zinc-finger</keyword>
<keyword evidence="6" id="KW-0677">Repeat</keyword>
<keyword evidence="10 11" id="KW-0040">ANK repeat</keyword>
<evidence type="ECO:0000256" key="10">
    <source>
        <dbReference type="ARBA" id="ARBA00023043"/>
    </source>
</evidence>
<keyword evidence="8" id="KW-0833">Ubl conjugation pathway</keyword>
<feature type="repeat" description="ANK" evidence="11">
    <location>
        <begin position="111"/>
        <end position="136"/>
    </location>
</feature>
<evidence type="ECO:0000256" key="7">
    <source>
        <dbReference type="ARBA" id="ARBA00022771"/>
    </source>
</evidence>
<dbReference type="InterPro" id="IPR050776">
    <property type="entry name" value="Ank_Repeat/CDKN_Inhibitor"/>
</dbReference>
<evidence type="ECO:0000256" key="3">
    <source>
        <dbReference type="ARBA" id="ARBA00012483"/>
    </source>
</evidence>
<dbReference type="Gene3D" id="1.25.40.20">
    <property type="entry name" value="Ankyrin repeat-containing domain"/>
    <property type="match status" value="2"/>
</dbReference>
<accession>A0A8T0SWH8</accession>
<evidence type="ECO:0000256" key="12">
    <source>
        <dbReference type="PROSITE-ProRule" id="PRU00175"/>
    </source>
</evidence>
<evidence type="ECO:0000313" key="15">
    <source>
        <dbReference type="EMBL" id="KAG2603922.1"/>
    </source>
</evidence>
<evidence type="ECO:0000256" key="9">
    <source>
        <dbReference type="ARBA" id="ARBA00022833"/>
    </source>
</evidence>
<sequence>MGNALGCAGLGERLAAAARDGDAAEVRRLLEANPGLARCAAFGSLNSPLHLAAAKGHHEIAVLLLQNGADVNARNIYGQTALMQACRFGHWEVVQTLLVFRCNVSKVDSLSSRTALHLAAAGGHVKCARLLLAPAAGNGGRFVNRAASGGVTALHLAALHGHVECTHLLIDEHADLAAQTLPCVASPMGSIGAGSTPLHYAAAGGEVKCCQILVSRGADRTAVNCNGWLPVDVARTWGCHWLEHVLSPKSHLPIPKFPPSGYLSSPLASVLSLARDCGLVLNTSSEFSDGVVDDGDACAVCLERPCNVAAEVCGHELCVKCALDLCSVIKSYDVPGIAGSIPCPLCRSAIASFRKQAASEAEDGLEPELSPACSGGGHCKSCSSAGDHQASSSPEKKRSTDSDQPILPLYSPSPPAVLS</sequence>
<dbReference type="AlphaFoldDB" id="A0A8T0SWH8"/>
<dbReference type="InterPro" id="IPR013083">
    <property type="entry name" value="Znf_RING/FYVE/PHD"/>
</dbReference>
<evidence type="ECO:0000256" key="11">
    <source>
        <dbReference type="PROSITE-ProRule" id="PRU00023"/>
    </source>
</evidence>
<feature type="repeat" description="ANK" evidence="11">
    <location>
        <begin position="77"/>
        <end position="109"/>
    </location>
</feature>
<evidence type="ECO:0000256" key="8">
    <source>
        <dbReference type="ARBA" id="ARBA00022786"/>
    </source>
</evidence>
<dbReference type="PRINTS" id="PR01415">
    <property type="entry name" value="ANKYRIN"/>
</dbReference>
<dbReference type="GO" id="GO:0008270">
    <property type="term" value="F:zinc ion binding"/>
    <property type="evidence" value="ECO:0007669"/>
    <property type="project" value="UniProtKB-KW"/>
</dbReference>
<dbReference type="EC" id="2.3.2.27" evidence="3"/>
<dbReference type="Pfam" id="PF24921">
    <property type="entry name" value="RING_XB3-XBAT31"/>
    <property type="match status" value="1"/>
</dbReference>
<evidence type="ECO:0000256" key="4">
    <source>
        <dbReference type="ARBA" id="ARBA00022679"/>
    </source>
</evidence>
<dbReference type="InterPro" id="IPR036770">
    <property type="entry name" value="Ankyrin_rpt-contain_sf"/>
</dbReference>
<evidence type="ECO:0000256" key="1">
    <source>
        <dbReference type="ARBA" id="ARBA00000900"/>
    </source>
</evidence>
<dbReference type="Proteomes" id="UP000823388">
    <property type="component" value="Chromosome 4N"/>
</dbReference>
<dbReference type="GO" id="GO:0061630">
    <property type="term" value="F:ubiquitin protein ligase activity"/>
    <property type="evidence" value="ECO:0007669"/>
    <property type="project" value="UniProtKB-EC"/>
</dbReference>
<protein>
    <recommendedName>
        <fullName evidence="3">RING-type E3 ubiquitin transferase</fullName>
        <ecNumber evidence="3">2.3.2.27</ecNumber>
    </recommendedName>
</protein>